<sequence length="394" mass="44118">MPAAVRGVPRRDVPPHQIFHSRLIQCLQSETKTFIGTYSAFLKSNVKGRWKSFAASVPSGSYKPQKGQKKSKEERRAMVEAFVDKYKSSNAGKFPTASHIRQEIGGSYYVVREIIQELRYNHKMSLSNKIEEVQLGKAEKVIDPSSVAKGRFLSNEEKISTSSTPPKVKSSMKSIDQIAVDECPLLKNDEANMHLEASIDKAIEKPSVEEPVSPVVMVVDPSNEKVIDVSRLPRVSSAWIDKEVRRKDIPFRVSKERLQDSAQVSNRDQKSNASTSSIASEQQVVRSSRPSDKKVHSHKSSVSLKLETEIDVSRSASGQIEGSSTDISTTKFSQDMDSLKGVEQMGNHEAPKTEERHREQPRSSAHGETSPKTANFWENLKSLTEGFINFWKKM</sequence>
<dbReference type="OrthoDB" id="1930826at2759"/>
<feature type="domain" description="AT3G52170-like helix-turn-helix" evidence="2">
    <location>
        <begin position="71"/>
        <end position="120"/>
    </location>
</feature>
<dbReference type="InterPro" id="IPR058941">
    <property type="entry name" value="HTH_AT3G52170-like"/>
</dbReference>
<dbReference type="RefSeq" id="XP_008800426.2">
    <property type="nucleotide sequence ID" value="XM_008802204.4"/>
</dbReference>
<evidence type="ECO:0000259" key="2">
    <source>
        <dbReference type="Pfam" id="PF25896"/>
    </source>
</evidence>
<evidence type="ECO:0000256" key="1">
    <source>
        <dbReference type="SAM" id="MobiDB-lite"/>
    </source>
</evidence>
<feature type="compositionally biased region" description="Polar residues" evidence="1">
    <location>
        <begin position="362"/>
        <end position="373"/>
    </location>
</feature>
<evidence type="ECO:0000313" key="3">
    <source>
        <dbReference type="Proteomes" id="UP000228380"/>
    </source>
</evidence>
<organism evidence="3 4">
    <name type="scientific">Phoenix dactylifera</name>
    <name type="common">Date palm</name>
    <dbReference type="NCBI Taxonomy" id="42345"/>
    <lineage>
        <taxon>Eukaryota</taxon>
        <taxon>Viridiplantae</taxon>
        <taxon>Streptophyta</taxon>
        <taxon>Embryophyta</taxon>
        <taxon>Tracheophyta</taxon>
        <taxon>Spermatophyta</taxon>
        <taxon>Magnoliopsida</taxon>
        <taxon>Liliopsida</taxon>
        <taxon>Arecaceae</taxon>
        <taxon>Coryphoideae</taxon>
        <taxon>Phoeniceae</taxon>
        <taxon>Phoenix</taxon>
    </lineage>
</organism>
<dbReference type="AlphaFoldDB" id="A0A8B7CJ88"/>
<dbReference type="Proteomes" id="UP000228380">
    <property type="component" value="Unplaced"/>
</dbReference>
<evidence type="ECO:0000313" key="4">
    <source>
        <dbReference type="RefSeq" id="XP_008800426.2"/>
    </source>
</evidence>
<feature type="region of interest" description="Disordered" evidence="1">
    <location>
        <begin position="257"/>
        <end position="376"/>
    </location>
</feature>
<gene>
    <name evidence="4" type="primary">LOC103714793</name>
</gene>
<accession>A0A8B7CJ88</accession>
<dbReference type="PANTHER" id="PTHR34568">
    <property type="entry name" value="RRM DOMAIN-CONTAINING PROTEIN"/>
    <property type="match status" value="1"/>
</dbReference>
<feature type="compositionally biased region" description="Basic and acidic residues" evidence="1">
    <location>
        <begin position="349"/>
        <end position="361"/>
    </location>
</feature>
<dbReference type="PANTHER" id="PTHR34568:SF4">
    <property type="entry name" value="OS02G0638000 PROTEIN"/>
    <property type="match status" value="1"/>
</dbReference>
<proteinExistence type="predicted"/>
<feature type="compositionally biased region" description="Polar residues" evidence="1">
    <location>
        <begin position="260"/>
        <end position="288"/>
    </location>
</feature>
<dbReference type="Pfam" id="PF25896">
    <property type="entry name" value="HTH_AT3G52170"/>
    <property type="match status" value="1"/>
</dbReference>
<name>A0A8B7CJ88_PHODC</name>
<dbReference type="GeneID" id="103714793"/>
<keyword evidence="3" id="KW-1185">Reference proteome</keyword>
<dbReference type="InterPro" id="IPR058942">
    <property type="entry name" value="AT3G52170-like"/>
</dbReference>
<protein>
    <submittedName>
        <fullName evidence="4">Uncharacterized protein LOC103714793 isoform X1</fullName>
    </submittedName>
</protein>
<reference evidence="4" key="1">
    <citation type="submission" date="2025-08" db="UniProtKB">
        <authorList>
            <consortium name="RefSeq"/>
        </authorList>
    </citation>
    <scope>IDENTIFICATION</scope>
    <source>
        <tissue evidence="4">Young leaves</tissue>
    </source>
</reference>
<dbReference type="KEGG" id="pda:103714793"/>
<feature type="compositionally biased region" description="Polar residues" evidence="1">
    <location>
        <begin position="314"/>
        <end position="336"/>
    </location>
</feature>